<protein>
    <submittedName>
        <fullName evidence="1">Uncharacterized protein</fullName>
    </submittedName>
</protein>
<dbReference type="EMBL" id="CAJOBB010003230">
    <property type="protein sequence ID" value="CAF4028406.1"/>
    <property type="molecule type" value="Genomic_DNA"/>
</dbReference>
<comment type="caution">
    <text evidence="1">The sequence shown here is derived from an EMBL/GenBank/DDBJ whole genome shotgun (WGS) entry which is preliminary data.</text>
</comment>
<reference evidence="1" key="1">
    <citation type="submission" date="2021-02" db="EMBL/GenBank/DDBJ databases">
        <authorList>
            <person name="Nowell W R."/>
        </authorList>
    </citation>
    <scope>NUCLEOTIDE SEQUENCE</scope>
</reference>
<sequence>MSCSTDYREKLLITNLPSNTRISCSNISVFASSKSPLDDGCESTCVIRVDSSYDADTADGTCKGNDFEDVVVDCSGS</sequence>
<proteinExistence type="predicted"/>
<evidence type="ECO:0000313" key="2">
    <source>
        <dbReference type="Proteomes" id="UP000663868"/>
    </source>
</evidence>
<dbReference type="Proteomes" id="UP000663868">
    <property type="component" value="Unassembled WGS sequence"/>
</dbReference>
<organism evidence="1 2">
    <name type="scientific">Adineta steineri</name>
    <dbReference type="NCBI Taxonomy" id="433720"/>
    <lineage>
        <taxon>Eukaryota</taxon>
        <taxon>Metazoa</taxon>
        <taxon>Spiralia</taxon>
        <taxon>Gnathifera</taxon>
        <taxon>Rotifera</taxon>
        <taxon>Eurotatoria</taxon>
        <taxon>Bdelloidea</taxon>
        <taxon>Adinetida</taxon>
        <taxon>Adinetidae</taxon>
        <taxon>Adineta</taxon>
    </lineage>
</organism>
<gene>
    <name evidence="1" type="ORF">KXQ929_LOCUS30139</name>
</gene>
<dbReference type="AlphaFoldDB" id="A0A819QRF1"/>
<name>A0A819QRF1_9BILA</name>
<evidence type="ECO:0000313" key="1">
    <source>
        <dbReference type="EMBL" id="CAF4028406.1"/>
    </source>
</evidence>
<accession>A0A819QRF1</accession>